<gene>
    <name evidence="2" type="ORF">J2R98_002940</name>
</gene>
<name>A0ABU0DXN7_9BACI</name>
<organism evidence="2 3">
    <name type="scientific">Alkalibacillus filiformis</name>
    <dbReference type="NCBI Taxonomy" id="200990"/>
    <lineage>
        <taxon>Bacteria</taxon>
        <taxon>Bacillati</taxon>
        <taxon>Bacillota</taxon>
        <taxon>Bacilli</taxon>
        <taxon>Bacillales</taxon>
        <taxon>Bacillaceae</taxon>
        <taxon>Alkalibacillus</taxon>
    </lineage>
</organism>
<dbReference type="Proteomes" id="UP001236723">
    <property type="component" value="Unassembled WGS sequence"/>
</dbReference>
<dbReference type="InterPro" id="IPR043038">
    <property type="entry name" value="VbhA_sf"/>
</dbReference>
<dbReference type="InterPro" id="IPR041535">
    <property type="entry name" value="VbhA"/>
</dbReference>
<dbReference type="RefSeq" id="WP_307070190.1">
    <property type="nucleotide sequence ID" value="NZ_JAUSUP010000024.1"/>
</dbReference>
<comment type="caution">
    <text evidence="2">The sequence shown here is derived from an EMBL/GenBank/DDBJ whole genome shotgun (WGS) entry which is preliminary data.</text>
</comment>
<evidence type="ECO:0000259" key="1">
    <source>
        <dbReference type="Pfam" id="PF18495"/>
    </source>
</evidence>
<accession>A0ABU0DXN7</accession>
<dbReference type="Gene3D" id="1.10.8.1050">
    <property type="entry name" value="Antitoxin VbhA-like"/>
    <property type="match status" value="1"/>
</dbReference>
<dbReference type="EMBL" id="JAUSUP010000024">
    <property type="protein sequence ID" value="MDQ0353079.1"/>
    <property type="molecule type" value="Genomic_DNA"/>
</dbReference>
<evidence type="ECO:0000313" key="3">
    <source>
        <dbReference type="Proteomes" id="UP001236723"/>
    </source>
</evidence>
<proteinExistence type="predicted"/>
<dbReference type="Pfam" id="PF18495">
    <property type="entry name" value="VbhA"/>
    <property type="match status" value="1"/>
</dbReference>
<evidence type="ECO:0000313" key="2">
    <source>
        <dbReference type="EMBL" id="MDQ0353079.1"/>
    </source>
</evidence>
<reference evidence="2 3" key="1">
    <citation type="submission" date="2023-07" db="EMBL/GenBank/DDBJ databases">
        <title>Genomic Encyclopedia of Type Strains, Phase IV (KMG-IV): sequencing the most valuable type-strain genomes for metagenomic binning, comparative biology and taxonomic classification.</title>
        <authorList>
            <person name="Goeker M."/>
        </authorList>
    </citation>
    <scope>NUCLEOTIDE SEQUENCE [LARGE SCALE GENOMIC DNA]</scope>
    <source>
        <strain evidence="2 3">DSM 15448</strain>
    </source>
</reference>
<sequence length="55" mass="6344">MGSERLEKAIANARASLAIEGMELEEKEVELVKERLRGQITEEEFKQRVLDSVRK</sequence>
<protein>
    <submittedName>
        <fullName evidence="2">Membrane protein</fullName>
    </submittedName>
</protein>
<feature type="domain" description="Antitoxin VbhA" evidence="1">
    <location>
        <begin position="8"/>
        <end position="50"/>
    </location>
</feature>
<keyword evidence="3" id="KW-1185">Reference proteome</keyword>